<gene>
    <name evidence="1" type="ORF">HJG59_010891</name>
</gene>
<dbReference type="AlphaFoldDB" id="A0A7J8I1K2"/>
<dbReference type="InParanoid" id="A0A7J8I1K2"/>
<keyword evidence="2" id="KW-1185">Reference proteome</keyword>
<comment type="caution">
    <text evidence="1">The sequence shown here is derived from an EMBL/GenBank/DDBJ whole genome shotgun (WGS) entry which is preliminary data.</text>
</comment>
<evidence type="ECO:0000313" key="2">
    <source>
        <dbReference type="Proteomes" id="UP000550707"/>
    </source>
</evidence>
<dbReference type="Proteomes" id="UP000550707">
    <property type="component" value="Unassembled WGS sequence"/>
</dbReference>
<protein>
    <submittedName>
        <fullName evidence="1">Uncharacterized protein</fullName>
    </submittedName>
</protein>
<name>A0A7J8I1K2_MOLMO</name>
<accession>A0A7J8I1K2</accession>
<proteinExistence type="predicted"/>
<reference evidence="1 2" key="1">
    <citation type="journal article" date="2020" name="Nature">
        <title>Six reference-quality genomes reveal evolution of bat adaptations.</title>
        <authorList>
            <person name="Jebb D."/>
            <person name="Huang Z."/>
            <person name="Pippel M."/>
            <person name="Hughes G.M."/>
            <person name="Lavrichenko K."/>
            <person name="Devanna P."/>
            <person name="Winkler S."/>
            <person name="Jermiin L.S."/>
            <person name="Skirmuntt E.C."/>
            <person name="Katzourakis A."/>
            <person name="Burkitt-Gray L."/>
            <person name="Ray D.A."/>
            <person name="Sullivan K.A.M."/>
            <person name="Roscito J.G."/>
            <person name="Kirilenko B.M."/>
            <person name="Davalos L.M."/>
            <person name="Corthals A.P."/>
            <person name="Power M.L."/>
            <person name="Jones G."/>
            <person name="Ransome R.D."/>
            <person name="Dechmann D.K.N."/>
            <person name="Locatelli A.G."/>
            <person name="Puechmaille S.J."/>
            <person name="Fedrigo O."/>
            <person name="Jarvis E.D."/>
            <person name="Hiller M."/>
            <person name="Vernes S.C."/>
            <person name="Myers E.W."/>
            <person name="Teeling E.C."/>
        </authorList>
    </citation>
    <scope>NUCLEOTIDE SEQUENCE [LARGE SCALE GENOMIC DNA]</scope>
    <source>
        <strain evidence="1">MMolMol1</strain>
        <tissue evidence="1">Muscle</tissue>
    </source>
</reference>
<organism evidence="1 2">
    <name type="scientific">Molossus molossus</name>
    <name type="common">Pallas' mastiff bat</name>
    <name type="synonym">Vespertilio molossus</name>
    <dbReference type="NCBI Taxonomy" id="27622"/>
    <lineage>
        <taxon>Eukaryota</taxon>
        <taxon>Metazoa</taxon>
        <taxon>Chordata</taxon>
        <taxon>Craniata</taxon>
        <taxon>Vertebrata</taxon>
        <taxon>Euteleostomi</taxon>
        <taxon>Mammalia</taxon>
        <taxon>Eutheria</taxon>
        <taxon>Laurasiatheria</taxon>
        <taxon>Chiroptera</taxon>
        <taxon>Yangochiroptera</taxon>
        <taxon>Molossidae</taxon>
        <taxon>Molossus</taxon>
    </lineage>
</organism>
<evidence type="ECO:0000313" key="1">
    <source>
        <dbReference type="EMBL" id="KAF6477999.1"/>
    </source>
</evidence>
<sequence>MNSYFCFLCITSLSSFNIPKRQTDGVQRPFPQSNAGALLPRASAVAAMCKEQRLARRLSWMAAPRSRCSPGIGVRLKYEICQSRVRKKEERTVCFRDYNNSHDLWPFSLKIVEEGGGSYIYIYFKRII</sequence>
<dbReference type="EMBL" id="JACASF010000005">
    <property type="protein sequence ID" value="KAF6477999.1"/>
    <property type="molecule type" value="Genomic_DNA"/>
</dbReference>